<evidence type="ECO:0000256" key="1">
    <source>
        <dbReference type="ARBA" id="ARBA00006484"/>
    </source>
</evidence>
<dbReference type="PANTHER" id="PTHR43669">
    <property type="entry name" value="5-KETO-D-GLUCONATE 5-REDUCTASE"/>
    <property type="match status" value="1"/>
</dbReference>
<dbReference type="InterPro" id="IPR002347">
    <property type="entry name" value="SDR_fam"/>
</dbReference>
<proteinExistence type="inferred from homology"/>
<reference evidence="4 5" key="1">
    <citation type="submission" date="2018-06" db="EMBL/GenBank/DDBJ databases">
        <title>Genomic Encyclopedia of Archaeal and Bacterial Type Strains, Phase II (KMG-II): from individual species to whole genera.</title>
        <authorList>
            <person name="Goeker M."/>
        </authorList>
    </citation>
    <scope>NUCLEOTIDE SEQUENCE [LARGE SCALE GENOMIC DNA]</scope>
    <source>
        <strain evidence="4 5">ATCC BAA-1881</strain>
    </source>
</reference>
<dbReference type="RefSeq" id="WP_111320167.1">
    <property type="nucleotide sequence ID" value="NZ_BIFX01000001.1"/>
</dbReference>
<dbReference type="InterPro" id="IPR036291">
    <property type="entry name" value="NAD(P)-bd_dom_sf"/>
</dbReference>
<organism evidence="4 5">
    <name type="scientific">Thermosporothrix hazakensis</name>
    <dbReference type="NCBI Taxonomy" id="644383"/>
    <lineage>
        <taxon>Bacteria</taxon>
        <taxon>Bacillati</taxon>
        <taxon>Chloroflexota</taxon>
        <taxon>Ktedonobacteria</taxon>
        <taxon>Ktedonobacterales</taxon>
        <taxon>Thermosporotrichaceae</taxon>
        <taxon>Thermosporothrix</taxon>
    </lineage>
</organism>
<evidence type="ECO:0000256" key="2">
    <source>
        <dbReference type="ARBA" id="ARBA00023002"/>
    </source>
</evidence>
<dbReference type="Gene3D" id="3.40.50.720">
    <property type="entry name" value="NAD(P)-binding Rossmann-like Domain"/>
    <property type="match status" value="1"/>
</dbReference>
<keyword evidence="5" id="KW-1185">Reference proteome</keyword>
<dbReference type="Pfam" id="PF00106">
    <property type="entry name" value="adh_short"/>
    <property type="match status" value="1"/>
</dbReference>
<dbReference type="AlphaFoldDB" id="A0A326UAH5"/>
<gene>
    <name evidence="4" type="ORF">EI42_01364</name>
</gene>
<dbReference type="InterPro" id="IPR020904">
    <property type="entry name" value="Sc_DH/Rdtase_CS"/>
</dbReference>
<keyword evidence="2" id="KW-0560">Oxidoreductase</keyword>
<sequence length="244" mass="25642">MQLAGKVAIITGVSQSGQVGFALASTFAREGARLTISSRSAERVAARAHELQVSGATVLGVAADLTTEAGAQTLIQRTLEAYGRVDILVNLAGGLTTYGPFEELTLGDWEQELNNNLRTTFLCSRAVWPLMKQQGGGKILNFSRAGDALASGPNILAYNCAKAGVDALTATLAREGKPHNILVNALGPGLVATQSNLDELAPSEEEFRNRWVSREQIVEAALFLVSSAGDGVNGIVLPVRGRGI</sequence>
<dbReference type="PROSITE" id="PS00061">
    <property type="entry name" value="ADH_SHORT"/>
    <property type="match status" value="1"/>
</dbReference>
<comment type="similarity">
    <text evidence="1 3">Belongs to the short-chain dehydrogenases/reductases (SDR) family.</text>
</comment>
<evidence type="ECO:0000256" key="3">
    <source>
        <dbReference type="RuleBase" id="RU000363"/>
    </source>
</evidence>
<dbReference type="PANTHER" id="PTHR43669:SF3">
    <property type="entry name" value="ALCOHOL DEHYDROGENASE, PUTATIVE (AFU_ORTHOLOGUE AFUA_3G03445)-RELATED"/>
    <property type="match status" value="1"/>
</dbReference>
<accession>A0A326UAH5</accession>
<dbReference type="SUPFAM" id="SSF51735">
    <property type="entry name" value="NAD(P)-binding Rossmann-fold domains"/>
    <property type="match status" value="1"/>
</dbReference>
<dbReference type="PRINTS" id="PR00081">
    <property type="entry name" value="GDHRDH"/>
</dbReference>
<name>A0A326UAH5_THEHA</name>
<dbReference type="GO" id="GO:0016491">
    <property type="term" value="F:oxidoreductase activity"/>
    <property type="evidence" value="ECO:0007669"/>
    <property type="project" value="UniProtKB-KW"/>
</dbReference>
<comment type="caution">
    <text evidence="4">The sequence shown here is derived from an EMBL/GenBank/DDBJ whole genome shotgun (WGS) entry which is preliminary data.</text>
</comment>
<dbReference type="PRINTS" id="PR00080">
    <property type="entry name" value="SDRFAMILY"/>
</dbReference>
<dbReference type="EMBL" id="QKUF01000003">
    <property type="protein sequence ID" value="PZW32822.1"/>
    <property type="molecule type" value="Genomic_DNA"/>
</dbReference>
<evidence type="ECO:0000313" key="4">
    <source>
        <dbReference type="EMBL" id="PZW32822.1"/>
    </source>
</evidence>
<protein>
    <submittedName>
        <fullName evidence="4">3-oxoacyl-[acyl-carrier protein] reductase</fullName>
    </submittedName>
</protein>
<dbReference type="OrthoDB" id="118015at2"/>
<evidence type="ECO:0000313" key="5">
    <source>
        <dbReference type="Proteomes" id="UP000248806"/>
    </source>
</evidence>
<dbReference type="Proteomes" id="UP000248806">
    <property type="component" value="Unassembled WGS sequence"/>
</dbReference>
<dbReference type="CDD" id="cd05233">
    <property type="entry name" value="SDR_c"/>
    <property type="match status" value="1"/>
</dbReference>